<feature type="non-terminal residue" evidence="1">
    <location>
        <position position="49"/>
    </location>
</feature>
<proteinExistence type="predicted"/>
<gene>
    <name evidence="1" type="ORF">METZ01_LOCUS432858</name>
</gene>
<sequence length="49" mass="5798">MATYETKVHRDLYETYKAIHLEEPIPKNIDKSLVKIVEERAPTLSDFYT</sequence>
<accession>A0A382Y9U5</accession>
<dbReference type="EMBL" id="UINC01174068">
    <property type="protein sequence ID" value="SVD80004.1"/>
    <property type="molecule type" value="Genomic_DNA"/>
</dbReference>
<name>A0A382Y9U5_9ZZZZ</name>
<reference evidence="1" key="1">
    <citation type="submission" date="2018-05" db="EMBL/GenBank/DDBJ databases">
        <authorList>
            <person name="Lanie J.A."/>
            <person name="Ng W.-L."/>
            <person name="Kazmierczak K.M."/>
            <person name="Andrzejewski T.M."/>
            <person name="Davidsen T.M."/>
            <person name="Wayne K.J."/>
            <person name="Tettelin H."/>
            <person name="Glass J.I."/>
            <person name="Rusch D."/>
            <person name="Podicherti R."/>
            <person name="Tsui H.-C.T."/>
            <person name="Winkler M.E."/>
        </authorList>
    </citation>
    <scope>NUCLEOTIDE SEQUENCE</scope>
</reference>
<organism evidence="1">
    <name type="scientific">marine metagenome</name>
    <dbReference type="NCBI Taxonomy" id="408172"/>
    <lineage>
        <taxon>unclassified sequences</taxon>
        <taxon>metagenomes</taxon>
        <taxon>ecological metagenomes</taxon>
    </lineage>
</organism>
<protein>
    <submittedName>
        <fullName evidence="1">Uncharacterized protein</fullName>
    </submittedName>
</protein>
<dbReference type="AlphaFoldDB" id="A0A382Y9U5"/>
<evidence type="ECO:0000313" key="1">
    <source>
        <dbReference type="EMBL" id="SVD80004.1"/>
    </source>
</evidence>